<feature type="compositionally biased region" description="Polar residues" evidence="10">
    <location>
        <begin position="759"/>
        <end position="769"/>
    </location>
</feature>
<name>A0ABD1LT11_9FABA</name>
<evidence type="ECO:0000259" key="13">
    <source>
        <dbReference type="Pfam" id="PF05922"/>
    </source>
</evidence>
<dbReference type="CDD" id="cd04852">
    <property type="entry name" value="Peptidases_S8_3"/>
    <property type="match status" value="1"/>
</dbReference>
<keyword evidence="16" id="KW-1185">Reference proteome</keyword>
<dbReference type="InterPro" id="IPR015500">
    <property type="entry name" value="Peptidase_S8_subtilisin-rel"/>
</dbReference>
<dbReference type="Proteomes" id="UP001603857">
    <property type="component" value="Unassembled WGS sequence"/>
</dbReference>
<evidence type="ECO:0000259" key="12">
    <source>
        <dbReference type="Pfam" id="PF00082"/>
    </source>
</evidence>
<evidence type="ECO:0000256" key="11">
    <source>
        <dbReference type="SAM" id="SignalP"/>
    </source>
</evidence>
<evidence type="ECO:0000313" key="15">
    <source>
        <dbReference type="EMBL" id="KAL2326644.1"/>
    </source>
</evidence>
<dbReference type="GO" id="GO:0006508">
    <property type="term" value="P:proteolysis"/>
    <property type="evidence" value="ECO:0007669"/>
    <property type="project" value="UniProtKB-KW"/>
</dbReference>
<organism evidence="15 16">
    <name type="scientific">Flemingia macrophylla</name>
    <dbReference type="NCBI Taxonomy" id="520843"/>
    <lineage>
        <taxon>Eukaryota</taxon>
        <taxon>Viridiplantae</taxon>
        <taxon>Streptophyta</taxon>
        <taxon>Embryophyta</taxon>
        <taxon>Tracheophyta</taxon>
        <taxon>Spermatophyta</taxon>
        <taxon>Magnoliopsida</taxon>
        <taxon>eudicotyledons</taxon>
        <taxon>Gunneridae</taxon>
        <taxon>Pentapetalae</taxon>
        <taxon>rosids</taxon>
        <taxon>fabids</taxon>
        <taxon>Fabales</taxon>
        <taxon>Fabaceae</taxon>
        <taxon>Papilionoideae</taxon>
        <taxon>50 kb inversion clade</taxon>
        <taxon>NPAAA clade</taxon>
        <taxon>indigoferoid/millettioid clade</taxon>
        <taxon>Phaseoleae</taxon>
        <taxon>Flemingia</taxon>
    </lineage>
</organism>
<evidence type="ECO:0000313" key="16">
    <source>
        <dbReference type="Proteomes" id="UP001603857"/>
    </source>
</evidence>
<dbReference type="Pfam" id="PF17766">
    <property type="entry name" value="fn3_6"/>
    <property type="match status" value="1"/>
</dbReference>
<dbReference type="FunFam" id="3.40.50.200:FF:000006">
    <property type="entry name" value="Subtilisin-like protease SBT1.5"/>
    <property type="match status" value="1"/>
</dbReference>
<dbReference type="Pfam" id="PF05922">
    <property type="entry name" value="Inhibitor_I9"/>
    <property type="match status" value="1"/>
</dbReference>
<comment type="caution">
    <text evidence="15">The sequence shown here is derived from an EMBL/GenBank/DDBJ whole genome shotgun (WGS) entry which is preliminary data.</text>
</comment>
<protein>
    <recommendedName>
        <fullName evidence="17">Cucumisin</fullName>
    </recommendedName>
</protein>
<keyword evidence="3" id="KW-0964">Secreted</keyword>
<accession>A0ABD1LT11</accession>
<dbReference type="Pfam" id="PF00082">
    <property type="entry name" value="Peptidase_S8"/>
    <property type="match status" value="1"/>
</dbReference>
<dbReference type="PRINTS" id="PR00723">
    <property type="entry name" value="SUBTILISIN"/>
</dbReference>
<gene>
    <name evidence="15" type="ORF">Fmac_025702</name>
</gene>
<evidence type="ECO:0000256" key="7">
    <source>
        <dbReference type="ARBA" id="ARBA00022825"/>
    </source>
</evidence>
<dbReference type="CDD" id="cd02120">
    <property type="entry name" value="PA_subtilisin_like"/>
    <property type="match status" value="1"/>
</dbReference>
<reference evidence="15 16" key="1">
    <citation type="submission" date="2024-08" db="EMBL/GenBank/DDBJ databases">
        <title>Insights into the chromosomal genome structure of Flemingia macrophylla.</title>
        <authorList>
            <person name="Ding Y."/>
            <person name="Zhao Y."/>
            <person name="Bi W."/>
            <person name="Wu M."/>
            <person name="Zhao G."/>
            <person name="Gong Y."/>
            <person name="Li W."/>
            <person name="Zhang P."/>
        </authorList>
    </citation>
    <scope>NUCLEOTIDE SEQUENCE [LARGE SCALE GENOMIC DNA]</scope>
    <source>
        <strain evidence="15">DYQJB</strain>
        <tissue evidence="15">Leaf</tissue>
    </source>
</reference>
<feature type="region of interest" description="Disordered" evidence="10">
    <location>
        <begin position="714"/>
        <end position="769"/>
    </location>
</feature>
<dbReference type="PROSITE" id="PS51892">
    <property type="entry name" value="SUBTILASE"/>
    <property type="match status" value="1"/>
</dbReference>
<dbReference type="GO" id="GO:0009610">
    <property type="term" value="P:response to symbiotic fungus"/>
    <property type="evidence" value="ECO:0007669"/>
    <property type="project" value="UniProtKB-ARBA"/>
</dbReference>
<feature type="active site" description="Charge relay system" evidence="8 9">
    <location>
        <position position="198"/>
    </location>
</feature>
<keyword evidence="4 9" id="KW-0645">Protease</keyword>
<evidence type="ECO:0000256" key="1">
    <source>
        <dbReference type="ARBA" id="ARBA00004613"/>
    </source>
</evidence>
<dbReference type="InterPro" id="IPR036852">
    <property type="entry name" value="Peptidase_S8/S53_dom_sf"/>
</dbReference>
<dbReference type="InterPro" id="IPR022398">
    <property type="entry name" value="Peptidase_S8_His-AS"/>
</dbReference>
<feature type="chain" id="PRO_5044763540" description="Cucumisin" evidence="11">
    <location>
        <begin position="25"/>
        <end position="769"/>
    </location>
</feature>
<evidence type="ECO:0000256" key="2">
    <source>
        <dbReference type="ARBA" id="ARBA00011073"/>
    </source>
</evidence>
<proteinExistence type="inferred from homology"/>
<dbReference type="InterPro" id="IPR045051">
    <property type="entry name" value="SBT"/>
</dbReference>
<evidence type="ECO:0000256" key="8">
    <source>
        <dbReference type="PIRSR" id="PIRSR615500-1"/>
    </source>
</evidence>
<dbReference type="EMBL" id="JBGMDY010000008">
    <property type="protein sequence ID" value="KAL2326644.1"/>
    <property type="molecule type" value="Genomic_DNA"/>
</dbReference>
<feature type="domain" description="Subtilisin-like protease fibronectin type-III" evidence="14">
    <location>
        <begin position="625"/>
        <end position="713"/>
    </location>
</feature>
<dbReference type="Gene3D" id="3.40.50.200">
    <property type="entry name" value="Peptidase S8/S53 domain"/>
    <property type="match status" value="1"/>
</dbReference>
<feature type="active site" description="Charge relay system" evidence="8 9">
    <location>
        <position position="137"/>
    </location>
</feature>
<evidence type="ECO:0000256" key="3">
    <source>
        <dbReference type="ARBA" id="ARBA00022525"/>
    </source>
</evidence>
<dbReference type="InterPro" id="IPR041469">
    <property type="entry name" value="Subtilisin-like_FN3"/>
</dbReference>
<dbReference type="FunFam" id="3.30.70.80:FF:000002">
    <property type="entry name" value="Subtilisin-like protease SBT5.3"/>
    <property type="match status" value="1"/>
</dbReference>
<dbReference type="InterPro" id="IPR023828">
    <property type="entry name" value="Peptidase_S8_Ser-AS"/>
</dbReference>
<evidence type="ECO:0000256" key="5">
    <source>
        <dbReference type="ARBA" id="ARBA00022729"/>
    </source>
</evidence>
<dbReference type="GO" id="GO:0004252">
    <property type="term" value="F:serine-type endopeptidase activity"/>
    <property type="evidence" value="ECO:0007669"/>
    <property type="project" value="UniProtKB-UniRule"/>
</dbReference>
<dbReference type="AlphaFoldDB" id="A0ABD1LT11"/>
<dbReference type="Gene3D" id="2.60.40.2310">
    <property type="match status" value="1"/>
</dbReference>
<dbReference type="PANTHER" id="PTHR10795">
    <property type="entry name" value="PROPROTEIN CONVERTASE SUBTILISIN/KEXIN"/>
    <property type="match status" value="1"/>
</dbReference>
<evidence type="ECO:0000256" key="9">
    <source>
        <dbReference type="PROSITE-ProRule" id="PRU01240"/>
    </source>
</evidence>
<evidence type="ECO:0000256" key="10">
    <source>
        <dbReference type="SAM" id="MobiDB-lite"/>
    </source>
</evidence>
<evidence type="ECO:0000259" key="14">
    <source>
        <dbReference type="Pfam" id="PF17766"/>
    </source>
</evidence>
<feature type="domain" description="Peptidase S8/S53" evidence="12">
    <location>
        <begin position="129"/>
        <end position="570"/>
    </location>
</feature>
<dbReference type="InterPro" id="IPR000209">
    <property type="entry name" value="Peptidase_S8/S53_dom"/>
</dbReference>
<feature type="active site" description="Charge relay system" evidence="8 9">
    <location>
        <position position="519"/>
    </location>
</feature>
<comment type="similarity">
    <text evidence="2 9">Belongs to the peptidase S8 family.</text>
</comment>
<dbReference type="SUPFAM" id="SSF52743">
    <property type="entry name" value="Subtilisin-like"/>
    <property type="match status" value="1"/>
</dbReference>
<evidence type="ECO:0000256" key="6">
    <source>
        <dbReference type="ARBA" id="ARBA00022801"/>
    </source>
</evidence>
<sequence length="769" mass="83217">MKSLKWCHLLHLLTCILLLTQTSSMDEPKTYIVYMGDLPKDVVQSTELLHITMLQSIIGSKFASDALLHSYKKSFNGFVAKLTEDEAMRMRGLEGVVSVFENRKNVLHTTKSWDFIGFPQNVKRSSIESDIIVGVIDSGIWPESDSFSDKGFGPPPRKWKGTCHNFTCNNKIIGAKYFCIGGSCGKHDIISPRDSEGHGTHCASTAAGNLVESASFFGLGKGTARGGVPSARVAMYKTCWSSGCHDADILKAFDEAIADGVDIISLSQGTVGAYPNYFEDTYAIGAFHAMKKGILTSQAAGNSGPDLYTITNNAPWLLSVAASTIDRKFLTRVQLGDGTVYEGVSVNSFDQNNTSYPLIYAGDAPNITGGYNSSVSRFCQESSIDEDLVKGKIILCNDFPQGTFTERLISKVAGILVGSPLSQDVADIFALPAVSLSQKDGKLIQSYIGLTSHEGKDSLAPYIASFSSRGPNAITADILMPDLAAPGADILAAWSPIGSVSGVKGDKRKVNYNIVYGTSMACPHVTAAAAYIKSFHPDWSPAAIKSALMTTATPMSEALNPEAEFAYGAGQLDPIKAVNPGLVYDANEIDYVKFLCGQGYDVKKIRAITSDNSSCTQNNIGTVSDLNLPSFAVFVNTSTFFSRVFHRTVTNVGSPTSKYRARVTTSPSLLNFKLEPDVLSFSSVGQKKSFTLTIEGRINVAIVSSSLIWEDGTFQREQLPPPPPRRRWRPTLNTPPTRHENGAPSTPPRQRRSMEDTLPTRNKNGATLR</sequence>
<dbReference type="PROSITE" id="PS00137">
    <property type="entry name" value="SUBTILASE_HIS"/>
    <property type="match status" value="1"/>
</dbReference>
<dbReference type="Gene3D" id="3.30.70.80">
    <property type="entry name" value="Peptidase S8 propeptide/proteinase inhibitor I9"/>
    <property type="match status" value="1"/>
</dbReference>
<dbReference type="PROSITE" id="PS00138">
    <property type="entry name" value="SUBTILASE_SER"/>
    <property type="match status" value="1"/>
</dbReference>
<keyword evidence="6 9" id="KW-0378">Hydrolase</keyword>
<dbReference type="GO" id="GO:0009609">
    <property type="term" value="P:response to symbiotic bacterium"/>
    <property type="evidence" value="ECO:0007669"/>
    <property type="project" value="UniProtKB-ARBA"/>
</dbReference>
<dbReference type="InterPro" id="IPR037045">
    <property type="entry name" value="S8pro/Inhibitor_I9_sf"/>
</dbReference>
<evidence type="ECO:0000256" key="4">
    <source>
        <dbReference type="ARBA" id="ARBA00022670"/>
    </source>
</evidence>
<comment type="subcellular location">
    <subcellularLocation>
        <location evidence="1">Secreted</location>
    </subcellularLocation>
</comment>
<dbReference type="GO" id="GO:0005576">
    <property type="term" value="C:extracellular region"/>
    <property type="evidence" value="ECO:0007669"/>
    <property type="project" value="UniProtKB-SubCell"/>
</dbReference>
<keyword evidence="7 9" id="KW-0720">Serine protease</keyword>
<dbReference type="InterPro" id="IPR034197">
    <property type="entry name" value="Peptidases_S8_3"/>
</dbReference>
<evidence type="ECO:0008006" key="17">
    <source>
        <dbReference type="Google" id="ProtNLM"/>
    </source>
</evidence>
<dbReference type="Gene3D" id="3.50.30.30">
    <property type="match status" value="1"/>
</dbReference>
<dbReference type="InterPro" id="IPR010259">
    <property type="entry name" value="S8pro/Inhibitor_I9"/>
</dbReference>
<feature type="domain" description="Inhibitor I9" evidence="13">
    <location>
        <begin position="30"/>
        <end position="104"/>
    </location>
</feature>
<feature type="signal peptide" evidence="11">
    <location>
        <begin position="1"/>
        <end position="24"/>
    </location>
</feature>
<keyword evidence="5 11" id="KW-0732">Signal</keyword>